<dbReference type="Proteomes" id="UP000276055">
    <property type="component" value="Unassembled WGS sequence"/>
</dbReference>
<protein>
    <submittedName>
        <fullName evidence="1">Uncharacterized protein</fullName>
    </submittedName>
</protein>
<organism evidence="1 2">
    <name type="scientific">Arthrobacter oryzae</name>
    <dbReference type="NCBI Taxonomy" id="409290"/>
    <lineage>
        <taxon>Bacteria</taxon>
        <taxon>Bacillati</taxon>
        <taxon>Actinomycetota</taxon>
        <taxon>Actinomycetes</taxon>
        <taxon>Micrococcales</taxon>
        <taxon>Micrococcaceae</taxon>
        <taxon>Arthrobacter</taxon>
    </lineage>
</organism>
<dbReference type="EMBL" id="RBIR01000009">
    <property type="protein sequence ID" value="RKR13711.1"/>
    <property type="molecule type" value="Genomic_DNA"/>
</dbReference>
<proteinExistence type="predicted"/>
<dbReference type="AlphaFoldDB" id="A0A495EAK9"/>
<name>A0A495EAK9_9MICC</name>
<dbReference type="RefSeq" id="WP_208641992.1">
    <property type="nucleotide sequence ID" value="NZ_RBIR01000009.1"/>
</dbReference>
<evidence type="ECO:0000313" key="1">
    <source>
        <dbReference type="EMBL" id="RKR13711.1"/>
    </source>
</evidence>
<reference evidence="1 2" key="1">
    <citation type="submission" date="2018-10" db="EMBL/GenBank/DDBJ databases">
        <title>Genomic Encyclopedia of Type Strains, Phase IV (KMG-IV): sequencing the most valuable type-strain genomes for metagenomic binning, comparative biology and taxonomic classification.</title>
        <authorList>
            <person name="Goeker M."/>
        </authorList>
    </citation>
    <scope>NUCLEOTIDE SEQUENCE [LARGE SCALE GENOMIC DNA]</scope>
    <source>
        <strain evidence="1 2">DSM 25586</strain>
    </source>
</reference>
<gene>
    <name evidence="1" type="ORF">C8D78_3369</name>
</gene>
<accession>A0A495EAK9</accession>
<sequence>MINDDRPSRISDESDPAMPGLGTLVIRTWHEPDQTPDFRARISYSQAPGDEPTTVSTANPDEVLSVVRQWLLDQPLPPGNV</sequence>
<evidence type="ECO:0000313" key="2">
    <source>
        <dbReference type="Proteomes" id="UP000276055"/>
    </source>
</evidence>
<comment type="caution">
    <text evidence="1">The sequence shown here is derived from an EMBL/GenBank/DDBJ whole genome shotgun (WGS) entry which is preliminary data.</text>
</comment>